<dbReference type="AlphaFoldDB" id="A0A9J6ECW8"/>
<comment type="caution">
    <text evidence="1">The sequence shown here is derived from an EMBL/GenBank/DDBJ whole genome shotgun (WGS) entry which is preliminary data.</text>
</comment>
<dbReference type="EMBL" id="JABSTU010000005">
    <property type="protein sequence ID" value="KAH8032180.1"/>
    <property type="molecule type" value="Genomic_DNA"/>
</dbReference>
<reference evidence="1" key="2">
    <citation type="submission" date="2021-09" db="EMBL/GenBank/DDBJ databases">
        <authorList>
            <person name="Jia N."/>
            <person name="Wang J."/>
            <person name="Shi W."/>
            <person name="Du L."/>
            <person name="Sun Y."/>
            <person name="Zhan W."/>
            <person name="Jiang J."/>
            <person name="Wang Q."/>
            <person name="Zhang B."/>
            <person name="Ji P."/>
            <person name="Sakyi L.B."/>
            <person name="Cui X."/>
            <person name="Yuan T."/>
            <person name="Jiang B."/>
            <person name="Yang W."/>
            <person name="Lam T.T.-Y."/>
            <person name="Chang Q."/>
            <person name="Ding S."/>
            <person name="Wang X."/>
            <person name="Zhu J."/>
            <person name="Ruan X."/>
            <person name="Zhao L."/>
            <person name="Wei J."/>
            <person name="Que T."/>
            <person name="Du C."/>
            <person name="Cheng J."/>
            <person name="Dai P."/>
            <person name="Han X."/>
            <person name="Huang E."/>
            <person name="Gao Y."/>
            <person name="Liu J."/>
            <person name="Shao H."/>
            <person name="Ye R."/>
            <person name="Li L."/>
            <person name="Wei W."/>
            <person name="Wang X."/>
            <person name="Wang C."/>
            <person name="Huo Q."/>
            <person name="Li W."/>
            <person name="Guo W."/>
            <person name="Chen H."/>
            <person name="Chen S."/>
            <person name="Zhou L."/>
            <person name="Zhou L."/>
            <person name="Ni X."/>
            <person name="Tian J."/>
            <person name="Zhou Y."/>
            <person name="Sheng Y."/>
            <person name="Liu T."/>
            <person name="Pan Y."/>
            <person name="Xia L."/>
            <person name="Li J."/>
            <person name="Zhao F."/>
            <person name="Cao W."/>
        </authorList>
    </citation>
    <scope>NUCLEOTIDE SEQUENCE</scope>
    <source>
        <strain evidence="1">Rmic-2018</strain>
        <tissue evidence="1">Larvae</tissue>
    </source>
</reference>
<dbReference type="Proteomes" id="UP000821866">
    <property type="component" value="Chromosome 3"/>
</dbReference>
<accession>A0A9J6ECW8</accession>
<organism evidence="1 2">
    <name type="scientific">Rhipicephalus microplus</name>
    <name type="common">Cattle tick</name>
    <name type="synonym">Boophilus microplus</name>
    <dbReference type="NCBI Taxonomy" id="6941"/>
    <lineage>
        <taxon>Eukaryota</taxon>
        <taxon>Metazoa</taxon>
        <taxon>Ecdysozoa</taxon>
        <taxon>Arthropoda</taxon>
        <taxon>Chelicerata</taxon>
        <taxon>Arachnida</taxon>
        <taxon>Acari</taxon>
        <taxon>Parasitiformes</taxon>
        <taxon>Ixodida</taxon>
        <taxon>Ixodoidea</taxon>
        <taxon>Ixodidae</taxon>
        <taxon>Rhipicephalinae</taxon>
        <taxon>Rhipicephalus</taxon>
        <taxon>Boophilus</taxon>
    </lineage>
</organism>
<name>A0A9J6ECW8_RHIMP</name>
<sequence length="321" mass="36587">MATALAPRKQLCRQHGFALRLGADEAEVQDLWAHYLRTKKSMSTLVQIRIRTIKHKILKEIKVTGRDVGKKFWRHIQGHKSTVQPWTDSLRDTEMGLEYRELSIQGKLLAWTIECKYLGISITSAPSYLQIDEIGLAAKTEARQSFLGTKGLWSFNRFEVCRVLRKGLAVPGLTFVNVVLCLSSGTRQALETRQREVGCMAIGTQRCMPNEAVQGDVGWSSFKVREAMAKISYERRLSGMSDDCWARQMYKYIHQRSRNTKGATRTKVLTERFGVETTRLTTIPQSGKRHKVRALSVYRTNKQTMEPEPFLDKSRGSSLLS</sequence>
<evidence type="ECO:0000313" key="2">
    <source>
        <dbReference type="Proteomes" id="UP000821866"/>
    </source>
</evidence>
<evidence type="ECO:0008006" key="3">
    <source>
        <dbReference type="Google" id="ProtNLM"/>
    </source>
</evidence>
<evidence type="ECO:0000313" key="1">
    <source>
        <dbReference type="EMBL" id="KAH8032180.1"/>
    </source>
</evidence>
<gene>
    <name evidence="1" type="ORF">HPB51_023598</name>
</gene>
<keyword evidence="2" id="KW-1185">Reference proteome</keyword>
<protein>
    <recommendedName>
        <fullName evidence="3">Tick transposon</fullName>
    </recommendedName>
</protein>
<proteinExistence type="predicted"/>
<dbReference type="VEuPathDB" id="VectorBase:LOC119172943"/>
<reference evidence="1" key="1">
    <citation type="journal article" date="2020" name="Cell">
        <title>Large-Scale Comparative Analyses of Tick Genomes Elucidate Their Genetic Diversity and Vector Capacities.</title>
        <authorList>
            <consortium name="Tick Genome and Microbiome Consortium (TIGMIC)"/>
            <person name="Jia N."/>
            <person name="Wang J."/>
            <person name="Shi W."/>
            <person name="Du L."/>
            <person name="Sun Y."/>
            <person name="Zhan W."/>
            <person name="Jiang J.F."/>
            <person name="Wang Q."/>
            <person name="Zhang B."/>
            <person name="Ji P."/>
            <person name="Bell-Sakyi L."/>
            <person name="Cui X.M."/>
            <person name="Yuan T.T."/>
            <person name="Jiang B.G."/>
            <person name="Yang W.F."/>
            <person name="Lam T.T."/>
            <person name="Chang Q.C."/>
            <person name="Ding S.J."/>
            <person name="Wang X.J."/>
            <person name="Zhu J.G."/>
            <person name="Ruan X.D."/>
            <person name="Zhao L."/>
            <person name="Wei J.T."/>
            <person name="Ye R.Z."/>
            <person name="Que T.C."/>
            <person name="Du C.H."/>
            <person name="Zhou Y.H."/>
            <person name="Cheng J.X."/>
            <person name="Dai P.F."/>
            <person name="Guo W.B."/>
            <person name="Han X.H."/>
            <person name="Huang E.J."/>
            <person name="Li L.F."/>
            <person name="Wei W."/>
            <person name="Gao Y.C."/>
            <person name="Liu J.Z."/>
            <person name="Shao H.Z."/>
            <person name="Wang X."/>
            <person name="Wang C.C."/>
            <person name="Yang T.C."/>
            <person name="Huo Q.B."/>
            <person name="Li W."/>
            <person name="Chen H.Y."/>
            <person name="Chen S.E."/>
            <person name="Zhou L.G."/>
            <person name="Ni X.B."/>
            <person name="Tian J.H."/>
            <person name="Sheng Y."/>
            <person name="Liu T."/>
            <person name="Pan Y.S."/>
            <person name="Xia L.Y."/>
            <person name="Li J."/>
            <person name="Zhao F."/>
            <person name="Cao W.C."/>
        </authorList>
    </citation>
    <scope>NUCLEOTIDE SEQUENCE</scope>
    <source>
        <strain evidence="1">Rmic-2018</strain>
    </source>
</reference>